<gene>
    <name evidence="2" type="ORF">TE42_04905</name>
</gene>
<feature type="transmembrane region" description="Helical" evidence="1">
    <location>
        <begin position="78"/>
        <end position="97"/>
    </location>
</feature>
<keyword evidence="1" id="KW-0472">Membrane</keyword>
<proteinExistence type="predicted"/>
<accession>A0A0G2J4X6</accession>
<sequence>MALSILTFFAVLLFIFVWTGTAMVNTSLNWVSLIGLLLFLYAVPAAAMGTAQISFILQRRTDAYPEIFIKAAFIIFRSLRRLICMPFAASIMFFQGWRLDPILQFAVTLLALGVVCESASSIASDYYKWRLRTGKAKAKQ</sequence>
<organism evidence="2 3">
    <name type="scientific">Candidatus Synechococcus spongiarum SP3</name>
    <dbReference type="NCBI Taxonomy" id="1604020"/>
    <lineage>
        <taxon>Bacteria</taxon>
        <taxon>Bacillati</taxon>
        <taxon>Cyanobacteriota</taxon>
        <taxon>Cyanophyceae</taxon>
        <taxon>Synechococcales</taxon>
        <taxon>Synechococcaceae</taxon>
        <taxon>Synechococcus</taxon>
    </lineage>
</organism>
<feature type="transmembrane region" description="Helical" evidence="1">
    <location>
        <begin position="32"/>
        <end position="57"/>
    </location>
</feature>
<evidence type="ECO:0000313" key="2">
    <source>
        <dbReference type="EMBL" id="KKZ12323.1"/>
    </source>
</evidence>
<reference evidence="2 3" key="1">
    <citation type="submission" date="2015-01" db="EMBL/GenBank/DDBJ databases">
        <title>Lifestyle Evolution in Cyanobacterial Symbionts of Sponges.</title>
        <authorList>
            <person name="Burgsdorf I."/>
            <person name="Slaby B.M."/>
            <person name="Handley K.M."/>
            <person name="Haber M."/>
            <person name="Blom J."/>
            <person name="Marshall C.W."/>
            <person name="Gilbert J.A."/>
            <person name="Hentschel U."/>
            <person name="Steindler L."/>
        </authorList>
    </citation>
    <scope>NUCLEOTIDE SEQUENCE [LARGE SCALE GENOMIC DNA]</scope>
    <source>
        <strain evidence="2">SP3</strain>
    </source>
</reference>
<keyword evidence="1" id="KW-1133">Transmembrane helix</keyword>
<evidence type="ECO:0000256" key="1">
    <source>
        <dbReference type="SAM" id="Phobius"/>
    </source>
</evidence>
<name>A0A0G2J4X6_9SYNE</name>
<dbReference type="EMBL" id="JXQG01000023">
    <property type="protein sequence ID" value="KKZ12323.1"/>
    <property type="molecule type" value="Genomic_DNA"/>
</dbReference>
<dbReference type="PATRIC" id="fig|1604020.3.peg.544"/>
<comment type="caution">
    <text evidence="2">The sequence shown here is derived from an EMBL/GenBank/DDBJ whole genome shotgun (WGS) entry which is preliminary data.</text>
</comment>
<evidence type="ECO:0000313" key="3">
    <source>
        <dbReference type="Proteomes" id="UP000035067"/>
    </source>
</evidence>
<protein>
    <submittedName>
        <fullName evidence="2">Uncharacterized protein</fullName>
    </submittedName>
</protein>
<dbReference type="AlphaFoldDB" id="A0A0G2J4X6"/>
<feature type="transmembrane region" description="Helical" evidence="1">
    <location>
        <begin position="103"/>
        <end position="127"/>
    </location>
</feature>
<keyword evidence="1" id="KW-0812">Transmembrane</keyword>
<dbReference type="Proteomes" id="UP000035067">
    <property type="component" value="Unassembled WGS sequence"/>
</dbReference>